<keyword evidence="8" id="KW-0833">Ubl conjugation pathway</keyword>
<evidence type="ECO:0000259" key="12">
    <source>
        <dbReference type="PROSITE" id="PS50135"/>
    </source>
</evidence>
<evidence type="ECO:0000256" key="8">
    <source>
        <dbReference type="ARBA" id="ARBA00022786"/>
    </source>
</evidence>
<evidence type="ECO:0000313" key="14">
    <source>
        <dbReference type="EMBL" id="KAJ8320193.1"/>
    </source>
</evidence>
<keyword evidence="15" id="KW-1185">Reference proteome</keyword>
<evidence type="ECO:0000256" key="3">
    <source>
        <dbReference type="ARBA" id="ARBA00022490"/>
    </source>
</evidence>
<keyword evidence="4" id="KW-0808">Transferase</keyword>
<evidence type="ECO:0000256" key="10">
    <source>
        <dbReference type="PROSITE-ProRule" id="PRU00228"/>
    </source>
</evidence>
<accession>A0ABQ9FSF7</accession>
<dbReference type="SUPFAM" id="SSF159034">
    <property type="entry name" value="Mib/herc2 domain-like"/>
    <property type="match status" value="2"/>
</dbReference>
<dbReference type="Gene3D" id="3.30.60.90">
    <property type="match status" value="1"/>
</dbReference>
<evidence type="ECO:0000313" key="15">
    <source>
        <dbReference type="Proteomes" id="UP001217089"/>
    </source>
</evidence>
<gene>
    <name evidence="14" type="ORF">KUTeg_001780</name>
</gene>
<dbReference type="Pfam" id="PF00569">
    <property type="entry name" value="ZZ"/>
    <property type="match status" value="1"/>
</dbReference>
<dbReference type="PANTHER" id="PTHR24202">
    <property type="entry name" value="E3 UBIQUITIN-PROTEIN LIGASE MIB2"/>
    <property type="match status" value="1"/>
</dbReference>
<keyword evidence="7 10" id="KW-0863">Zinc-finger</keyword>
<comment type="pathway">
    <text evidence="2">Protein modification; protein ubiquitination.</text>
</comment>
<dbReference type="InterPro" id="IPR043145">
    <property type="entry name" value="Znf_ZZ_sf"/>
</dbReference>
<dbReference type="InterPro" id="IPR037252">
    <property type="entry name" value="Mib_Herc2_sf"/>
</dbReference>
<proteinExistence type="predicted"/>
<evidence type="ECO:0000256" key="6">
    <source>
        <dbReference type="ARBA" id="ARBA00022737"/>
    </source>
</evidence>
<keyword evidence="9" id="KW-0862">Zinc</keyword>
<evidence type="ECO:0000259" key="13">
    <source>
        <dbReference type="PROSITE" id="PS51416"/>
    </source>
</evidence>
<dbReference type="PROSITE" id="PS50135">
    <property type="entry name" value="ZF_ZZ_2"/>
    <property type="match status" value="1"/>
</dbReference>
<dbReference type="SMART" id="SM00291">
    <property type="entry name" value="ZnF_ZZ"/>
    <property type="match status" value="1"/>
</dbReference>
<keyword evidence="6" id="KW-0677">Repeat</keyword>
<dbReference type="Pfam" id="PF18346">
    <property type="entry name" value="SH3_15"/>
    <property type="match status" value="1"/>
</dbReference>
<evidence type="ECO:0000256" key="11">
    <source>
        <dbReference type="SAM" id="MobiDB-lite"/>
    </source>
</evidence>
<feature type="domain" description="MIB/HERC2" evidence="13">
    <location>
        <begin position="229"/>
        <end position="308"/>
    </location>
</feature>
<evidence type="ECO:0000256" key="2">
    <source>
        <dbReference type="ARBA" id="ARBA00004906"/>
    </source>
</evidence>
<evidence type="ECO:0000256" key="7">
    <source>
        <dbReference type="ARBA" id="ARBA00022771"/>
    </source>
</evidence>
<dbReference type="Gene3D" id="2.30.30.40">
    <property type="entry name" value="SH3 Domains"/>
    <property type="match status" value="2"/>
</dbReference>
<dbReference type="InterPro" id="IPR040847">
    <property type="entry name" value="SH3_15"/>
</dbReference>
<dbReference type="EMBL" id="JARBDR010000141">
    <property type="protein sequence ID" value="KAJ8320193.1"/>
    <property type="molecule type" value="Genomic_DNA"/>
</dbReference>
<evidence type="ECO:0000256" key="5">
    <source>
        <dbReference type="ARBA" id="ARBA00022723"/>
    </source>
</evidence>
<evidence type="ECO:0000256" key="9">
    <source>
        <dbReference type="ARBA" id="ARBA00022833"/>
    </source>
</evidence>
<feature type="domain" description="MIB/HERC2" evidence="13">
    <location>
        <begin position="423"/>
        <end position="474"/>
    </location>
</feature>
<dbReference type="SUPFAM" id="SSF57850">
    <property type="entry name" value="RING/U-box"/>
    <property type="match status" value="1"/>
</dbReference>
<dbReference type="Pfam" id="PF06701">
    <property type="entry name" value="MIB_HERC2"/>
    <property type="match status" value="1"/>
</dbReference>
<evidence type="ECO:0000256" key="4">
    <source>
        <dbReference type="ARBA" id="ARBA00022679"/>
    </source>
</evidence>
<sequence length="474" mass="53603">MEEDEVVLGEVGTVVEINIQQQICRIQYNTGTYWFYHAACRKVSIIEEGDRVKVLDDELRVRDLQSRHGGWTDNMKSILGDIGVVLSIDPDVGDLEVKFQDSTFLLNMSCCVKLFNDGDIVSKPLATKPLSAPQFLPGEDHQLETVLQRMKPTVPQTPLPPLDIEDRFLLQPGIPSSDDDDDDDDDGDDEEGEKKGYNDSMTEAQDVTLGSGGSAAESDSDDEDDETVILHLNGMTIGKGLRVVRGKDWKWEDQDGGKGHLGTVVELGLQREGSVPPQCVIIQWDEGNRNTYRVGYENAYDLRIYDNAGLEYTKQFFYDLVYTEIFDHLIITCSVVKYELLPYSFISQKYDCRGDERVKHNVKCDGDCGEEEIMGFLWQCATCGNVNLCSQCYHAEKHDIKHPFNRIDSPGEEPVAVPKRQICQRNKVLGIFERAKVVRGPDWRWQDQDGLCFTSVYLSAICFTLKKVLIDRTL</sequence>
<keyword evidence="3" id="KW-0963">Cytoplasm</keyword>
<dbReference type="Proteomes" id="UP001217089">
    <property type="component" value="Unassembled WGS sequence"/>
</dbReference>
<dbReference type="PANTHER" id="PTHR24202:SF4">
    <property type="entry name" value="E3 UBIQUITIN-PROTEIN LIGASE MIB2-RELATED"/>
    <property type="match status" value="1"/>
</dbReference>
<dbReference type="PROSITE" id="PS51416">
    <property type="entry name" value="MIB_HERC2"/>
    <property type="match status" value="2"/>
</dbReference>
<dbReference type="InterPro" id="IPR000433">
    <property type="entry name" value="Znf_ZZ"/>
</dbReference>
<name>A0ABQ9FSF7_TEGGR</name>
<evidence type="ECO:0000256" key="1">
    <source>
        <dbReference type="ARBA" id="ARBA00004496"/>
    </source>
</evidence>
<keyword evidence="5" id="KW-0479">Metal-binding</keyword>
<comment type="caution">
    <text evidence="14">The sequence shown here is derived from an EMBL/GenBank/DDBJ whole genome shotgun (WGS) entry which is preliminary data.</text>
</comment>
<comment type="subcellular location">
    <subcellularLocation>
        <location evidence="1">Cytoplasm</location>
    </subcellularLocation>
</comment>
<dbReference type="InterPro" id="IPR010606">
    <property type="entry name" value="Mib_Herc2"/>
</dbReference>
<protein>
    <submittedName>
        <fullName evidence="14">Uncharacterized protein</fullName>
    </submittedName>
</protein>
<feature type="region of interest" description="Disordered" evidence="11">
    <location>
        <begin position="170"/>
        <end position="224"/>
    </location>
</feature>
<feature type="domain" description="ZZ-type" evidence="12">
    <location>
        <begin position="359"/>
        <end position="412"/>
    </location>
</feature>
<feature type="compositionally biased region" description="Acidic residues" evidence="11">
    <location>
        <begin position="177"/>
        <end position="191"/>
    </location>
</feature>
<reference evidence="14 15" key="1">
    <citation type="submission" date="2022-12" db="EMBL/GenBank/DDBJ databases">
        <title>Chromosome-level genome of Tegillarca granosa.</title>
        <authorList>
            <person name="Kim J."/>
        </authorList>
    </citation>
    <scope>NUCLEOTIDE SEQUENCE [LARGE SCALE GENOMIC DNA]</scope>
    <source>
        <strain evidence="14">Teg-2019</strain>
        <tissue evidence="14">Adductor muscle</tissue>
    </source>
</reference>
<organism evidence="14 15">
    <name type="scientific">Tegillarca granosa</name>
    <name type="common">Malaysian cockle</name>
    <name type="synonym">Anadara granosa</name>
    <dbReference type="NCBI Taxonomy" id="220873"/>
    <lineage>
        <taxon>Eukaryota</taxon>
        <taxon>Metazoa</taxon>
        <taxon>Spiralia</taxon>
        <taxon>Lophotrochozoa</taxon>
        <taxon>Mollusca</taxon>
        <taxon>Bivalvia</taxon>
        <taxon>Autobranchia</taxon>
        <taxon>Pteriomorphia</taxon>
        <taxon>Arcoida</taxon>
        <taxon>Arcoidea</taxon>
        <taxon>Arcidae</taxon>
        <taxon>Tegillarca</taxon>
    </lineage>
</organism>